<dbReference type="PANTHER" id="PTHR23088">
    <property type="entry name" value="NITRILASE-RELATED"/>
    <property type="match status" value="1"/>
</dbReference>
<dbReference type="SUPFAM" id="SSF56317">
    <property type="entry name" value="Carbon-nitrogen hydrolase"/>
    <property type="match status" value="1"/>
</dbReference>
<dbReference type="AlphaFoldDB" id="A0A1J5QR44"/>
<name>A0A1J5QR44_9ZZZZ</name>
<dbReference type="CDD" id="cd07572">
    <property type="entry name" value="nit"/>
    <property type="match status" value="1"/>
</dbReference>
<feature type="domain" description="CN hydrolase" evidence="2">
    <location>
        <begin position="3"/>
        <end position="251"/>
    </location>
</feature>
<protein>
    <submittedName>
        <fullName evidence="3">2-oxoglutaramate amidase</fullName>
        <ecNumber evidence="3">3.5.1.111</ecNumber>
    </submittedName>
</protein>
<dbReference type="Gene3D" id="3.60.110.10">
    <property type="entry name" value="Carbon-nitrogen hydrolase"/>
    <property type="match status" value="1"/>
</dbReference>
<evidence type="ECO:0000313" key="3">
    <source>
        <dbReference type="EMBL" id="OIQ86070.1"/>
    </source>
</evidence>
<dbReference type="Pfam" id="PF00795">
    <property type="entry name" value="CN_hydrolase"/>
    <property type="match status" value="1"/>
</dbReference>
<dbReference type="InterPro" id="IPR045254">
    <property type="entry name" value="Nit1/2_C-N_Hydrolase"/>
</dbReference>
<dbReference type="GO" id="GO:0106008">
    <property type="term" value="F:2-oxoglutaramate amidase activity"/>
    <property type="evidence" value="ECO:0007669"/>
    <property type="project" value="UniProtKB-EC"/>
</dbReference>
<dbReference type="PANTHER" id="PTHR23088:SF27">
    <property type="entry name" value="DEAMINATED GLUTATHIONE AMIDASE"/>
    <property type="match status" value="1"/>
</dbReference>
<accession>A0A1J5QR44</accession>
<proteinExistence type="predicted"/>
<reference evidence="3" key="1">
    <citation type="submission" date="2016-10" db="EMBL/GenBank/DDBJ databases">
        <title>Sequence of Gallionella enrichment culture.</title>
        <authorList>
            <person name="Poehlein A."/>
            <person name="Muehling M."/>
            <person name="Daniel R."/>
        </authorList>
    </citation>
    <scope>NUCLEOTIDE SEQUENCE</scope>
</reference>
<dbReference type="PROSITE" id="PS50263">
    <property type="entry name" value="CN_HYDROLASE"/>
    <property type="match status" value="1"/>
</dbReference>
<dbReference type="InterPro" id="IPR036526">
    <property type="entry name" value="C-N_Hydrolase_sf"/>
</dbReference>
<dbReference type="InterPro" id="IPR003010">
    <property type="entry name" value="C-N_Hydrolase"/>
</dbReference>
<keyword evidence="1 3" id="KW-0378">Hydrolase</keyword>
<gene>
    <name evidence="3" type="ORF">GALL_320830</name>
</gene>
<dbReference type="EC" id="3.5.1.111" evidence="3"/>
<sequence length="268" mass="29098">MTLKTAAIQMVSSSRVDDNLTRADALLAEAARRGAQLAVLPEYFCLMGHGDADKVAVREAPGSGPIQQFAADAARRHGLWLAAGSLPLACPDPQRVYNTTLVFDPQGTLRARYDKRHLFAFTRGAERYAEADSIAPGEAPVAFDAGGLRIGLSICYDLRFPEHFRALSTPAPCDAFLVPAAFTYTTGEKHWELLLRARAVENLAYVVASAQGGRHDNGRRTWGHSMIVDPWGEVLAMQSSGEGVVCAELDPQHIAEHRASLPALAHRR</sequence>
<evidence type="ECO:0000259" key="2">
    <source>
        <dbReference type="PROSITE" id="PS50263"/>
    </source>
</evidence>
<comment type="caution">
    <text evidence="3">The sequence shown here is derived from an EMBL/GenBank/DDBJ whole genome shotgun (WGS) entry which is preliminary data.</text>
</comment>
<organism evidence="3">
    <name type="scientific">mine drainage metagenome</name>
    <dbReference type="NCBI Taxonomy" id="410659"/>
    <lineage>
        <taxon>unclassified sequences</taxon>
        <taxon>metagenomes</taxon>
        <taxon>ecological metagenomes</taxon>
    </lineage>
</organism>
<evidence type="ECO:0000256" key="1">
    <source>
        <dbReference type="ARBA" id="ARBA00022801"/>
    </source>
</evidence>
<dbReference type="EMBL" id="MLJW01000502">
    <property type="protein sequence ID" value="OIQ86070.1"/>
    <property type="molecule type" value="Genomic_DNA"/>
</dbReference>